<reference evidence="2" key="1">
    <citation type="submission" date="2021-02" db="EMBL/GenBank/DDBJ databases">
        <authorList>
            <person name="Nowell W R."/>
        </authorList>
    </citation>
    <scope>NUCLEOTIDE SEQUENCE</scope>
</reference>
<sequence>MISFSVYFLGGVPIMIYMFTDIEFFYCIGVISVTFAVTMEKLVLIYLDREIRTLLKYYFYQKNIKVTPIIIFNAALVIH</sequence>
<evidence type="ECO:0000313" key="2">
    <source>
        <dbReference type="EMBL" id="CAF4230469.1"/>
    </source>
</evidence>
<dbReference type="AlphaFoldDB" id="A0A820DDH8"/>
<gene>
    <name evidence="2" type="ORF">OKA104_LOCUS42531</name>
</gene>
<organism evidence="2 3">
    <name type="scientific">Adineta steineri</name>
    <dbReference type="NCBI Taxonomy" id="433720"/>
    <lineage>
        <taxon>Eukaryota</taxon>
        <taxon>Metazoa</taxon>
        <taxon>Spiralia</taxon>
        <taxon>Gnathifera</taxon>
        <taxon>Rotifera</taxon>
        <taxon>Eurotatoria</taxon>
        <taxon>Bdelloidea</taxon>
        <taxon>Adinetida</taxon>
        <taxon>Adinetidae</taxon>
        <taxon>Adineta</taxon>
    </lineage>
</organism>
<name>A0A820DDH8_9BILA</name>
<evidence type="ECO:0000313" key="3">
    <source>
        <dbReference type="Proteomes" id="UP000663881"/>
    </source>
</evidence>
<evidence type="ECO:0000256" key="1">
    <source>
        <dbReference type="SAM" id="Phobius"/>
    </source>
</evidence>
<accession>A0A820DDH8</accession>
<keyword evidence="1" id="KW-0472">Membrane</keyword>
<keyword evidence="1" id="KW-1133">Transmembrane helix</keyword>
<protein>
    <submittedName>
        <fullName evidence="2">Uncharacterized protein</fullName>
    </submittedName>
</protein>
<proteinExistence type="predicted"/>
<dbReference type="EMBL" id="CAJOAY010011012">
    <property type="protein sequence ID" value="CAF4230469.1"/>
    <property type="molecule type" value="Genomic_DNA"/>
</dbReference>
<keyword evidence="1" id="KW-0812">Transmembrane</keyword>
<comment type="caution">
    <text evidence="2">The sequence shown here is derived from an EMBL/GenBank/DDBJ whole genome shotgun (WGS) entry which is preliminary data.</text>
</comment>
<dbReference type="Proteomes" id="UP000663881">
    <property type="component" value="Unassembled WGS sequence"/>
</dbReference>
<feature type="transmembrane region" description="Helical" evidence="1">
    <location>
        <begin position="23"/>
        <end position="47"/>
    </location>
</feature>